<evidence type="ECO:0000313" key="3">
    <source>
        <dbReference type="Proteomes" id="UP001258945"/>
    </source>
</evidence>
<feature type="region of interest" description="Disordered" evidence="1">
    <location>
        <begin position="1"/>
        <end position="22"/>
    </location>
</feature>
<proteinExistence type="predicted"/>
<comment type="caution">
    <text evidence="2">The sequence shown here is derived from an EMBL/GenBank/DDBJ whole genome shotgun (WGS) entry which is preliminary data.</text>
</comment>
<evidence type="ECO:0000313" key="2">
    <source>
        <dbReference type="EMBL" id="MDT8333631.1"/>
    </source>
</evidence>
<organism evidence="2 3">
    <name type="scientific">Roseomonas gilardii</name>
    <dbReference type="NCBI Taxonomy" id="257708"/>
    <lineage>
        <taxon>Bacteria</taxon>
        <taxon>Pseudomonadati</taxon>
        <taxon>Pseudomonadota</taxon>
        <taxon>Alphaproteobacteria</taxon>
        <taxon>Acetobacterales</taxon>
        <taxon>Roseomonadaceae</taxon>
        <taxon>Roseomonas</taxon>
    </lineage>
</organism>
<dbReference type="Proteomes" id="UP001258945">
    <property type="component" value="Unassembled WGS sequence"/>
</dbReference>
<dbReference type="RefSeq" id="WP_156878717.1">
    <property type="nucleotide sequence ID" value="NZ_CP015584.1"/>
</dbReference>
<name>A0ABU3MLD5_9PROT</name>
<gene>
    <name evidence="2" type="ORF">RQ831_21485</name>
</gene>
<dbReference type="EMBL" id="JAVVDO010000065">
    <property type="protein sequence ID" value="MDT8333631.1"/>
    <property type="molecule type" value="Genomic_DNA"/>
</dbReference>
<sequence length="56" mass="5481">MLESGTTPAAPPAPAGPGSSLWLRRSPQVERVVAAIEVLAGNSPEGAQAVATSVGA</sequence>
<reference evidence="2 3" key="1">
    <citation type="journal article" date="2019" name="Microb. Pathog.">
        <title>Comparison of VITEK 2, MALDI-TOF MS, 16S rRNA gene sequencing, and whole-genome sequencing for identification of Roseomonas mucosa.</title>
        <authorList>
            <person name="Rudolph W.W."/>
            <person name="Gunzer F."/>
            <person name="Trauth M."/>
            <person name="Bunk B."/>
            <person name="Bigge R."/>
            <person name="Schrottner P."/>
        </authorList>
    </citation>
    <scope>NUCLEOTIDE SEQUENCE [LARGE SCALE GENOMIC DNA]</scope>
    <source>
        <strain evidence="2 3">DSM 103800</strain>
    </source>
</reference>
<accession>A0ABU3MLD5</accession>
<evidence type="ECO:0000256" key="1">
    <source>
        <dbReference type="SAM" id="MobiDB-lite"/>
    </source>
</evidence>
<protein>
    <submittedName>
        <fullName evidence="2">Uncharacterized protein</fullName>
    </submittedName>
</protein>
<keyword evidence="3" id="KW-1185">Reference proteome</keyword>